<sequence>MRQFQNQLFLNEILDLLSATSTFEAEVGPSSPPIRNMYQPSGLRVLEVNPYLTCVLCGGYFVDATTIIECLHSSQNKHIVRGKEHVSA</sequence>
<gene>
    <name evidence="2" type="primary">LOC111089295</name>
</gene>
<dbReference type="Proteomes" id="UP000694941">
    <property type="component" value="Unplaced"/>
</dbReference>
<dbReference type="PANTHER" id="PTHR10825">
    <property type="entry name" value="RING FINGER DOMAIN-CONTAINING, POLYCOMB GROUP COMPONENT"/>
    <property type="match status" value="1"/>
</dbReference>
<reference evidence="2" key="1">
    <citation type="submission" date="2025-08" db="UniProtKB">
        <authorList>
            <consortium name="RefSeq"/>
        </authorList>
    </citation>
    <scope>IDENTIFICATION</scope>
    <source>
        <tissue evidence="2">Muscle</tissue>
    </source>
</reference>
<dbReference type="PANTHER" id="PTHR10825:SF72">
    <property type="entry name" value="UBIQUITIN-LIKE DOMAIN-CONTAINING PROTEIN"/>
    <property type="match status" value="1"/>
</dbReference>
<organism evidence="1 2">
    <name type="scientific">Limulus polyphemus</name>
    <name type="common">Atlantic horseshoe crab</name>
    <dbReference type="NCBI Taxonomy" id="6850"/>
    <lineage>
        <taxon>Eukaryota</taxon>
        <taxon>Metazoa</taxon>
        <taxon>Ecdysozoa</taxon>
        <taxon>Arthropoda</taxon>
        <taxon>Chelicerata</taxon>
        <taxon>Merostomata</taxon>
        <taxon>Xiphosura</taxon>
        <taxon>Limulidae</taxon>
        <taxon>Limulus</taxon>
    </lineage>
</organism>
<dbReference type="GeneID" id="111089295"/>
<accession>A0ABM1TMY5</accession>
<evidence type="ECO:0000313" key="1">
    <source>
        <dbReference type="Proteomes" id="UP000694941"/>
    </source>
</evidence>
<name>A0ABM1TMY5_LIMPO</name>
<evidence type="ECO:0000313" key="2">
    <source>
        <dbReference type="RefSeq" id="XP_022257241.1"/>
    </source>
</evidence>
<dbReference type="RefSeq" id="XP_022257241.1">
    <property type="nucleotide sequence ID" value="XM_022401533.1"/>
</dbReference>
<keyword evidence="1" id="KW-1185">Reference proteome</keyword>
<protein>
    <submittedName>
        <fullName evidence="2">Polycomb complex protein BMI-1-A-like</fullName>
    </submittedName>
</protein>
<proteinExistence type="predicted"/>